<evidence type="ECO:0000256" key="9">
    <source>
        <dbReference type="SAM" id="SignalP"/>
    </source>
</evidence>
<keyword evidence="3" id="KW-0808">Transferase</keyword>
<dbReference type="InterPro" id="IPR050979">
    <property type="entry name" value="LD-transpeptidase"/>
</dbReference>
<dbReference type="UniPathway" id="UPA00219"/>
<dbReference type="GO" id="GO:0005576">
    <property type="term" value="C:extracellular region"/>
    <property type="evidence" value="ECO:0007669"/>
    <property type="project" value="TreeGrafter"/>
</dbReference>
<keyword evidence="5 7" id="KW-0573">Peptidoglycan synthesis</keyword>
<feature type="active site" description="Proton donor/acceptor" evidence="7">
    <location>
        <position position="443"/>
    </location>
</feature>
<dbReference type="RefSeq" id="WP_136927863.1">
    <property type="nucleotide sequence ID" value="NZ_SSMQ01000004.1"/>
</dbReference>
<comment type="pathway">
    <text evidence="1 7">Cell wall biogenesis; peptidoglycan biosynthesis.</text>
</comment>
<evidence type="ECO:0000256" key="7">
    <source>
        <dbReference type="PROSITE-ProRule" id="PRU01373"/>
    </source>
</evidence>
<dbReference type="PROSITE" id="PS52029">
    <property type="entry name" value="LD_TPASE"/>
    <property type="match status" value="1"/>
</dbReference>
<dbReference type="PANTHER" id="PTHR30582">
    <property type="entry name" value="L,D-TRANSPEPTIDASE"/>
    <property type="match status" value="1"/>
</dbReference>
<dbReference type="AlphaFoldDB" id="A0A4U1JJC8"/>
<sequence>MSPRARPSRRPALLALLLALPSCGNVEDPPGRVLDRTPPGATLERPSKPEGTPAADKRAAEDTEPGHGAKIGSIAMRTWIYVAPDDRSTKLGYLRAGAVVDRAEASAGTRRCEGGWYRIVPRGYVCVGKGATLAIDHQVIQAALRGPDRAATLPYAYVMSRSPAPHLYFRLPTDKDQRRVEGPTVREHVRLAITPNVPLDTVPAFLGEGRDLPKPYGAVEPLRYTVHAGRAKEESAFGLITAFEWTSRKFGLTTELDLIPLDRTKPAKISAHHGVVVDKPGLPGIVVSHGATKLVEGADGRMREQGIAPWRSGWILTGNTKGGERGLWETTEGFWLPAETMLIGTPREDPVGHARAGKKWIDVSIKKQLLVAYEGTRPVFATLVSTGRGGMSDPEKTTATMRGVFYVHAKHVSGTMDGEEGSDSFDLRDVPYIQYFHEGYALHGAYWHDEFGKARSHGCVNLAPADAKWLFDWTDPVVPPEWHGAVNLEGGTLVWTHGG</sequence>
<accession>A0A4U1JJC8</accession>
<name>A0A4U1JJC8_9BACT</name>
<evidence type="ECO:0000313" key="12">
    <source>
        <dbReference type="Proteomes" id="UP000309215"/>
    </source>
</evidence>
<dbReference type="CDD" id="cd16913">
    <property type="entry name" value="YkuD_like"/>
    <property type="match status" value="1"/>
</dbReference>
<dbReference type="GO" id="GO:0008360">
    <property type="term" value="P:regulation of cell shape"/>
    <property type="evidence" value="ECO:0007669"/>
    <property type="project" value="UniProtKB-UniRule"/>
</dbReference>
<keyword evidence="12" id="KW-1185">Reference proteome</keyword>
<dbReference type="GO" id="GO:0071972">
    <property type="term" value="F:peptidoglycan L,D-transpeptidase activity"/>
    <property type="evidence" value="ECO:0007669"/>
    <property type="project" value="TreeGrafter"/>
</dbReference>
<dbReference type="OrthoDB" id="9786799at2"/>
<comment type="caution">
    <text evidence="11">The sequence shown here is derived from an EMBL/GenBank/DDBJ whole genome shotgun (WGS) entry which is preliminary data.</text>
</comment>
<dbReference type="Proteomes" id="UP000309215">
    <property type="component" value="Unassembled WGS sequence"/>
</dbReference>
<evidence type="ECO:0000256" key="5">
    <source>
        <dbReference type="ARBA" id="ARBA00022984"/>
    </source>
</evidence>
<evidence type="ECO:0000313" key="11">
    <source>
        <dbReference type="EMBL" id="TKD12068.1"/>
    </source>
</evidence>
<organism evidence="11 12">
    <name type="scientific">Polyangium fumosum</name>
    <dbReference type="NCBI Taxonomy" id="889272"/>
    <lineage>
        <taxon>Bacteria</taxon>
        <taxon>Pseudomonadati</taxon>
        <taxon>Myxococcota</taxon>
        <taxon>Polyangia</taxon>
        <taxon>Polyangiales</taxon>
        <taxon>Polyangiaceae</taxon>
        <taxon>Polyangium</taxon>
    </lineage>
</organism>
<keyword evidence="9" id="KW-0732">Signal</keyword>
<dbReference type="PANTHER" id="PTHR30582:SF2">
    <property type="entry name" value="L,D-TRANSPEPTIDASE YCIB-RELATED"/>
    <property type="match status" value="1"/>
</dbReference>
<feature type="domain" description="L,D-TPase catalytic" evidence="10">
    <location>
        <begin position="359"/>
        <end position="497"/>
    </location>
</feature>
<evidence type="ECO:0000256" key="4">
    <source>
        <dbReference type="ARBA" id="ARBA00022960"/>
    </source>
</evidence>
<reference evidence="11 12" key="1">
    <citation type="submission" date="2019-04" db="EMBL/GenBank/DDBJ databases">
        <authorList>
            <person name="Li Y."/>
            <person name="Wang J."/>
        </authorList>
    </citation>
    <scope>NUCLEOTIDE SEQUENCE [LARGE SCALE GENOMIC DNA]</scope>
    <source>
        <strain evidence="11 12">DSM 14668</strain>
    </source>
</reference>
<evidence type="ECO:0000256" key="8">
    <source>
        <dbReference type="SAM" id="MobiDB-lite"/>
    </source>
</evidence>
<dbReference type="InterPro" id="IPR038063">
    <property type="entry name" value="Transpep_catalytic_dom"/>
</dbReference>
<keyword evidence="6 7" id="KW-0961">Cell wall biogenesis/degradation</keyword>
<evidence type="ECO:0000259" key="10">
    <source>
        <dbReference type="PROSITE" id="PS52029"/>
    </source>
</evidence>
<dbReference type="Pfam" id="PF03734">
    <property type="entry name" value="YkuD"/>
    <property type="match status" value="1"/>
</dbReference>
<comment type="similarity">
    <text evidence="2">Belongs to the YkuD family.</text>
</comment>
<dbReference type="SUPFAM" id="SSF141523">
    <property type="entry name" value="L,D-transpeptidase catalytic domain-like"/>
    <property type="match status" value="1"/>
</dbReference>
<gene>
    <name evidence="11" type="ORF">E8A74_05515</name>
</gene>
<feature type="compositionally biased region" description="Basic and acidic residues" evidence="8">
    <location>
        <begin position="55"/>
        <end position="67"/>
    </location>
</feature>
<evidence type="ECO:0000256" key="2">
    <source>
        <dbReference type="ARBA" id="ARBA00005992"/>
    </source>
</evidence>
<feature type="region of interest" description="Disordered" evidence="8">
    <location>
        <begin position="22"/>
        <end position="69"/>
    </location>
</feature>
<dbReference type="GO" id="GO:0018104">
    <property type="term" value="P:peptidoglycan-protein cross-linking"/>
    <property type="evidence" value="ECO:0007669"/>
    <property type="project" value="TreeGrafter"/>
</dbReference>
<evidence type="ECO:0000256" key="3">
    <source>
        <dbReference type="ARBA" id="ARBA00022679"/>
    </source>
</evidence>
<dbReference type="GO" id="GO:0071555">
    <property type="term" value="P:cell wall organization"/>
    <property type="evidence" value="ECO:0007669"/>
    <property type="project" value="UniProtKB-UniRule"/>
</dbReference>
<protein>
    <submittedName>
        <fullName evidence="11">L,D-transpeptidase</fullName>
    </submittedName>
</protein>
<keyword evidence="4 7" id="KW-0133">Cell shape</keyword>
<dbReference type="Gene3D" id="2.40.440.10">
    <property type="entry name" value="L,D-transpeptidase catalytic domain-like"/>
    <property type="match status" value="1"/>
</dbReference>
<proteinExistence type="inferred from homology"/>
<dbReference type="InterPro" id="IPR005490">
    <property type="entry name" value="LD_TPept_cat_dom"/>
</dbReference>
<feature type="signal peptide" evidence="9">
    <location>
        <begin position="1"/>
        <end position="26"/>
    </location>
</feature>
<evidence type="ECO:0000256" key="6">
    <source>
        <dbReference type="ARBA" id="ARBA00023316"/>
    </source>
</evidence>
<evidence type="ECO:0000256" key="1">
    <source>
        <dbReference type="ARBA" id="ARBA00004752"/>
    </source>
</evidence>
<dbReference type="EMBL" id="SSMQ01000004">
    <property type="protein sequence ID" value="TKD12068.1"/>
    <property type="molecule type" value="Genomic_DNA"/>
</dbReference>
<feature type="active site" description="Nucleophile" evidence="7">
    <location>
        <position position="459"/>
    </location>
</feature>
<feature type="chain" id="PRO_5020243173" evidence="9">
    <location>
        <begin position="27"/>
        <end position="499"/>
    </location>
</feature>
<dbReference type="GO" id="GO:0016740">
    <property type="term" value="F:transferase activity"/>
    <property type="evidence" value="ECO:0007669"/>
    <property type="project" value="UniProtKB-KW"/>
</dbReference>